<keyword evidence="2" id="KW-1185">Reference proteome</keyword>
<gene>
    <name evidence="1" type="ORF">SAMN02746091_01497</name>
</gene>
<dbReference type="AlphaFoldDB" id="A0A1M4XU48"/>
<proteinExistence type="predicted"/>
<dbReference type="InterPro" id="IPR017853">
    <property type="entry name" value="GH"/>
</dbReference>
<evidence type="ECO:0008006" key="3">
    <source>
        <dbReference type="Google" id="ProtNLM"/>
    </source>
</evidence>
<dbReference type="Proteomes" id="UP000184423">
    <property type="component" value="Unassembled WGS sequence"/>
</dbReference>
<reference evidence="2" key="1">
    <citation type="submission" date="2016-11" db="EMBL/GenBank/DDBJ databases">
        <authorList>
            <person name="Varghese N."/>
            <person name="Submissions S."/>
        </authorList>
    </citation>
    <scope>NUCLEOTIDE SEQUENCE [LARGE SCALE GENOMIC DNA]</scope>
    <source>
        <strain evidence="2">DSM 10124</strain>
    </source>
</reference>
<organism evidence="1 2">
    <name type="scientific">Caloramator proteoclasticus DSM 10124</name>
    <dbReference type="NCBI Taxonomy" id="1121262"/>
    <lineage>
        <taxon>Bacteria</taxon>
        <taxon>Bacillati</taxon>
        <taxon>Bacillota</taxon>
        <taxon>Clostridia</taxon>
        <taxon>Eubacteriales</taxon>
        <taxon>Clostridiaceae</taxon>
        <taxon>Caloramator</taxon>
    </lineage>
</organism>
<name>A0A1M4XU48_9CLOT</name>
<dbReference type="SUPFAM" id="SSF51445">
    <property type="entry name" value="(Trans)glycosidases"/>
    <property type="match status" value="1"/>
</dbReference>
<evidence type="ECO:0000313" key="1">
    <source>
        <dbReference type="EMBL" id="SHE96866.1"/>
    </source>
</evidence>
<accession>A0A1M4XU48</accession>
<protein>
    <recommendedName>
        <fullName evidence="3">Amidase</fullName>
    </recommendedName>
</protein>
<evidence type="ECO:0000313" key="2">
    <source>
        <dbReference type="Proteomes" id="UP000184423"/>
    </source>
</evidence>
<dbReference type="RefSeq" id="WP_073248783.1">
    <property type="nucleotide sequence ID" value="NZ_FQVG01000026.1"/>
</dbReference>
<sequence length="313" mass="36911">MLKRGISFLLIFFILISISTIPATAKSKVNSKGKRQVIKKVVENKRLLSSTIYKVPYGTWLWDTNKIVKNADYVVKFLNANGFTEVYIQIDQSLNYSYYRNFIKNANKYGIKVYALDGNPEWVLKNERRELNKFLNWVVKYNSKVKEEKFYGVHLDSEPYLLELWNSSRNQAVLEYMDYISYLKDFGVKNNLNIAVDIPFWFDEIIIKSNNMSLAEYVVSIVDIINVMTYRDKAGTIIDIVKNEMEYAKKYNKKIMISVETGNTSEGDYVTFYQEGINFMWNEIDKVNDYYKTNYNNYGFAVHYLENIMEMKK</sequence>
<dbReference type="EMBL" id="FQVG01000026">
    <property type="protein sequence ID" value="SHE96866.1"/>
    <property type="molecule type" value="Genomic_DNA"/>
</dbReference>